<protein>
    <recommendedName>
        <fullName evidence="2">Partial AB-hydrolase lipase domain-containing protein</fullName>
    </recommendedName>
</protein>
<evidence type="ECO:0000313" key="3">
    <source>
        <dbReference type="EMBL" id="CAI8613338.1"/>
    </source>
</evidence>
<dbReference type="GO" id="GO:0006629">
    <property type="term" value="P:lipid metabolic process"/>
    <property type="evidence" value="ECO:0007669"/>
    <property type="project" value="InterPro"/>
</dbReference>
<dbReference type="Gene3D" id="3.40.50.1820">
    <property type="entry name" value="alpha/beta hydrolase"/>
    <property type="match status" value="1"/>
</dbReference>
<evidence type="ECO:0000259" key="2">
    <source>
        <dbReference type="Pfam" id="PF04083"/>
    </source>
</evidence>
<keyword evidence="4" id="KW-1185">Reference proteome</keyword>
<feature type="chain" id="PRO_5043897675" description="Partial AB-hydrolase lipase domain-containing protein" evidence="1">
    <location>
        <begin position="23"/>
        <end position="92"/>
    </location>
</feature>
<dbReference type="Proteomes" id="UP001157006">
    <property type="component" value="Chromosome 5"/>
</dbReference>
<organism evidence="3 4">
    <name type="scientific">Vicia faba</name>
    <name type="common">Broad bean</name>
    <name type="synonym">Faba vulgaris</name>
    <dbReference type="NCBI Taxonomy" id="3906"/>
    <lineage>
        <taxon>Eukaryota</taxon>
        <taxon>Viridiplantae</taxon>
        <taxon>Streptophyta</taxon>
        <taxon>Embryophyta</taxon>
        <taxon>Tracheophyta</taxon>
        <taxon>Spermatophyta</taxon>
        <taxon>Magnoliopsida</taxon>
        <taxon>eudicotyledons</taxon>
        <taxon>Gunneridae</taxon>
        <taxon>Pentapetalae</taxon>
        <taxon>rosids</taxon>
        <taxon>fabids</taxon>
        <taxon>Fabales</taxon>
        <taxon>Fabaceae</taxon>
        <taxon>Papilionoideae</taxon>
        <taxon>50 kb inversion clade</taxon>
        <taxon>NPAAA clade</taxon>
        <taxon>Hologalegina</taxon>
        <taxon>IRL clade</taxon>
        <taxon>Fabeae</taxon>
        <taxon>Vicia</taxon>
    </lineage>
</organism>
<dbReference type="EMBL" id="OX451740">
    <property type="protein sequence ID" value="CAI8613338.1"/>
    <property type="molecule type" value="Genomic_DNA"/>
</dbReference>
<evidence type="ECO:0000256" key="1">
    <source>
        <dbReference type="SAM" id="SignalP"/>
    </source>
</evidence>
<dbReference type="AlphaFoldDB" id="A0AAV1AVY8"/>
<name>A0AAV1AVY8_VICFA</name>
<evidence type="ECO:0000313" key="4">
    <source>
        <dbReference type="Proteomes" id="UP001157006"/>
    </source>
</evidence>
<dbReference type="InterPro" id="IPR006693">
    <property type="entry name" value="AB_hydrolase_lipase"/>
</dbReference>
<dbReference type="Pfam" id="PF04083">
    <property type="entry name" value="Abhydro_lipase"/>
    <property type="match status" value="1"/>
</dbReference>
<reference evidence="3 4" key="1">
    <citation type="submission" date="2023-01" db="EMBL/GenBank/DDBJ databases">
        <authorList>
            <person name="Kreplak J."/>
        </authorList>
    </citation>
    <scope>NUCLEOTIDE SEQUENCE [LARGE SCALE GENOMIC DNA]</scope>
</reference>
<feature type="signal peptide" evidence="1">
    <location>
        <begin position="1"/>
        <end position="22"/>
    </location>
</feature>
<proteinExistence type="predicted"/>
<accession>A0AAV1AVY8</accession>
<feature type="domain" description="Partial AB-hydrolase lipase" evidence="2">
    <location>
        <begin position="46"/>
        <end position="78"/>
    </location>
</feature>
<dbReference type="InterPro" id="IPR029058">
    <property type="entry name" value="AB_hydrolase_fold"/>
</dbReference>
<gene>
    <name evidence="3" type="ORF">VFH_V075920</name>
</gene>
<sequence length="92" mass="9965">MAITVQVSLISILLLCITIAQGRETLHTSNQFSASSLVNNDDGICKTMVETQGYTCEEHKVTTQDGFILSLQRLPARPTCAITAGFFCDAVI</sequence>
<keyword evidence="1" id="KW-0732">Signal</keyword>